<evidence type="ECO:0000313" key="2">
    <source>
        <dbReference type="EMBL" id="PZD73266.1"/>
    </source>
</evidence>
<dbReference type="PANTHER" id="PTHR43019:SF23">
    <property type="entry name" value="PROTEASE DO-LIKE 5, CHLOROPLASTIC"/>
    <property type="match status" value="1"/>
</dbReference>
<dbReference type="EMBL" id="PQWO01000006">
    <property type="protein sequence ID" value="PZD73266.1"/>
    <property type="molecule type" value="Genomic_DNA"/>
</dbReference>
<dbReference type="GO" id="GO:0008233">
    <property type="term" value="F:peptidase activity"/>
    <property type="evidence" value="ECO:0007669"/>
    <property type="project" value="UniProtKB-KW"/>
</dbReference>
<dbReference type="InterPro" id="IPR043504">
    <property type="entry name" value="Peptidase_S1_PA_chymotrypsin"/>
</dbReference>
<feature type="chain" id="PRO_5016158383" evidence="1">
    <location>
        <begin position="29"/>
        <end position="264"/>
    </location>
</feature>
<feature type="signal peptide" evidence="1">
    <location>
        <begin position="1"/>
        <end position="28"/>
    </location>
</feature>
<protein>
    <submittedName>
        <fullName evidence="2">Serine protease Do-like HtrA</fullName>
        <ecNumber evidence="2">3.4.21.107</ecNumber>
    </submittedName>
</protein>
<name>A0A2W1JJ42_9CYAN</name>
<proteinExistence type="predicted"/>
<dbReference type="GO" id="GO:0006508">
    <property type="term" value="P:proteolysis"/>
    <property type="evidence" value="ECO:0007669"/>
    <property type="project" value="UniProtKB-KW"/>
</dbReference>
<keyword evidence="2" id="KW-0645">Protease</keyword>
<accession>A0A2W1JJ42</accession>
<keyword evidence="1" id="KW-0732">Signal</keyword>
<evidence type="ECO:0000313" key="3">
    <source>
        <dbReference type="Proteomes" id="UP000248857"/>
    </source>
</evidence>
<keyword evidence="2" id="KW-0378">Hydrolase</keyword>
<dbReference type="InterPro" id="IPR009003">
    <property type="entry name" value="Peptidase_S1_PA"/>
</dbReference>
<sequence length="264" mass="28322">MRQIRQSARLAIFGSVLSAVTLLTPAVASDEIAGFLECQALYRSSTTGSYSPSLLRGYARAITVKILTSDQWSSGILIQRQSGHYTVLTNQHVLRTGESYRIQTFDGQVYPAAVHAELGFTETDLATLRFQSDQKYAIATLGSSLSLPMGTPVFAAGFPNTGLPVSTPGFQFTVGQVSLVAPKVLEGGYQIGYTNTIEKGMSGGPVLNAQAEVIAINGIHQEPLWGAHRFADGSKPPASLQQTLINSSWAIPIETFIKLSTELL</sequence>
<dbReference type="Proteomes" id="UP000248857">
    <property type="component" value="Unassembled WGS sequence"/>
</dbReference>
<reference evidence="2 3" key="1">
    <citation type="journal article" date="2018" name="Sci. Rep.">
        <title>A novel species of the marine cyanobacterium Acaryochloris with a unique pigment content and lifestyle.</title>
        <authorList>
            <person name="Partensky F."/>
            <person name="Six C."/>
            <person name="Ratin M."/>
            <person name="Garczarek L."/>
            <person name="Vaulot D."/>
            <person name="Probert I."/>
            <person name="Calteau A."/>
            <person name="Gourvil P."/>
            <person name="Marie D."/>
            <person name="Grebert T."/>
            <person name="Bouchier C."/>
            <person name="Le Panse S."/>
            <person name="Gachenot M."/>
            <person name="Rodriguez F."/>
            <person name="Garrido J.L."/>
        </authorList>
    </citation>
    <scope>NUCLEOTIDE SEQUENCE [LARGE SCALE GENOMIC DNA]</scope>
    <source>
        <strain evidence="2 3">RCC1774</strain>
    </source>
</reference>
<dbReference type="PANTHER" id="PTHR43019">
    <property type="entry name" value="SERINE ENDOPROTEASE DEGS"/>
    <property type="match status" value="1"/>
</dbReference>
<dbReference type="OrthoDB" id="449254at2"/>
<gene>
    <name evidence="2" type="primary">htrA_2</name>
    <name evidence="2" type="ORF">C1752_02182</name>
</gene>
<evidence type="ECO:0000256" key="1">
    <source>
        <dbReference type="SAM" id="SignalP"/>
    </source>
</evidence>
<dbReference type="Pfam" id="PF13365">
    <property type="entry name" value="Trypsin_2"/>
    <property type="match status" value="1"/>
</dbReference>
<dbReference type="SUPFAM" id="SSF50494">
    <property type="entry name" value="Trypsin-like serine proteases"/>
    <property type="match status" value="1"/>
</dbReference>
<dbReference type="EC" id="3.4.21.107" evidence="2"/>
<keyword evidence="3" id="KW-1185">Reference proteome</keyword>
<dbReference type="RefSeq" id="WP_110986160.1">
    <property type="nucleotide sequence ID" value="NZ_CAWNWM010000006.1"/>
</dbReference>
<dbReference type="Gene3D" id="2.40.10.10">
    <property type="entry name" value="Trypsin-like serine proteases"/>
    <property type="match status" value="2"/>
</dbReference>
<comment type="caution">
    <text evidence="2">The sequence shown here is derived from an EMBL/GenBank/DDBJ whole genome shotgun (WGS) entry which is preliminary data.</text>
</comment>
<dbReference type="AlphaFoldDB" id="A0A2W1JJ42"/>
<organism evidence="2 3">
    <name type="scientific">Acaryochloris thomasi RCC1774</name>
    <dbReference type="NCBI Taxonomy" id="1764569"/>
    <lineage>
        <taxon>Bacteria</taxon>
        <taxon>Bacillati</taxon>
        <taxon>Cyanobacteriota</taxon>
        <taxon>Cyanophyceae</taxon>
        <taxon>Acaryochloridales</taxon>
        <taxon>Acaryochloridaceae</taxon>
        <taxon>Acaryochloris</taxon>
        <taxon>Acaryochloris thomasi</taxon>
    </lineage>
</organism>